<protein>
    <submittedName>
        <fullName evidence="2">Uncharacterized protein</fullName>
    </submittedName>
</protein>
<sequence>MYNYLLDDCINCSRLKSKRKKKQLAKKDFEKELIQLSKLEKELWKKHRALPLLPLVTPYQKGWERYFVLREDVAKSNDAVFYNVLLEKINTIQYASDKSFKNKKRKKGMDVYNDRRQAVKDFLEYEWLCPKLELTDKEQTHFYKVGRWSPNGKSYRTYYVFEEPWRFVLRVRPNMITHTKMVDADLESEIANLRNYLTNNFLRYSMLKIVYGRVKHRRWKEKDILKYQNPLTNKPIHTLMYEFNEEKENLNRELLNSER</sequence>
<keyword evidence="3" id="KW-1185">Reference proteome</keyword>
<proteinExistence type="predicted"/>
<evidence type="ECO:0000256" key="1">
    <source>
        <dbReference type="SAM" id="Coils"/>
    </source>
</evidence>
<organism evidence="2 3">
    <name type="scientific">Flavobacterium piscis</name>
    <dbReference type="NCBI Taxonomy" id="1114874"/>
    <lineage>
        <taxon>Bacteria</taxon>
        <taxon>Pseudomonadati</taxon>
        <taxon>Bacteroidota</taxon>
        <taxon>Flavobacteriia</taxon>
        <taxon>Flavobacteriales</taxon>
        <taxon>Flavobacteriaceae</taxon>
        <taxon>Flavobacterium</taxon>
    </lineage>
</organism>
<gene>
    <name evidence="2" type="ORF">J2W48_002592</name>
</gene>
<dbReference type="EMBL" id="JAVDWQ010000008">
    <property type="protein sequence ID" value="MDR7210642.1"/>
    <property type="molecule type" value="Genomic_DNA"/>
</dbReference>
<evidence type="ECO:0000313" key="2">
    <source>
        <dbReference type="EMBL" id="MDR7210642.1"/>
    </source>
</evidence>
<dbReference type="RefSeq" id="WP_310281897.1">
    <property type="nucleotide sequence ID" value="NZ_JAVDWQ010000008.1"/>
</dbReference>
<evidence type="ECO:0000313" key="3">
    <source>
        <dbReference type="Proteomes" id="UP001269081"/>
    </source>
</evidence>
<reference evidence="2 3" key="1">
    <citation type="submission" date="2023-07" db="EMBL/GenBank/DDBJ databases">
        <title>Sorghum-associated microbial communities from plants grown in Nebraska, USA.</title>
        <authorList>
            <person name="Schachtman D."/>
        </authorList>
    </citation>
    <scope>NUCLEOTIDE SEQUENCE [LARGE SCALE GENOMIC DNA]</scope>
    <source>
        <strain evidence="2 3">4129</strain>
    </source>
</reference>
<name>A0ABU1Y8T1_9FLAO</name>
<dbReference type="Proteomes" id="UP001269081">
    <property type="component" value="Unassembled WGS sequence"/>
</dbReference>
<feature type="coiled-coil region" evidence="1">
    <location>
        <begin position="12"/>
        <end position="42"/>
    </location>
</feature>
<keyword evidence="1" id="KW-0175">Coiled coil</keyword>
<comment type="caution">
    <text evidence="2">The sequence shown here is derived from an EMBL/GenBank/DDBJ whole genome shotgun (WGS) entry which is preliminary data.</text>
</comment>
<accession>A0ABU1Y8T1</accession>